<evidence type="ECO:0000256" key="1">
    <source>
        <dbReference type="ARBA" id="ARBA00004377"/>
    </source>
</evidence>
<dbReference type="RefSeq" id="WP_380189018.1">
    <property type="nucleotide sequence ID" value="NZ_JBHTBQ010000035.1"/>
</dbReference>
<proteinExistence type="inferred from homology"/>
<feature type="domain" description="CyaD-like alpha-helical hairpin" evidence="10">
    <location>
        <begin position="133"/>
        <end position="324"/>
    </location>
</feature>
<keyword evidence="6" id="KW-0812">Transmembrane</keyword>
<dbReference type="InterPro" id="IPR050739">
    <property type="entry name" value="MFP"/>
</dbReference>
<dbReference type="Gene3D" id="2.40.50.100">
    <property type="match status" value="1"/>
</dbReference>
<comment type="similarity">
    <text evidence="2 9">Belongs to the membrane fusion protein (MFP) (TC 8.A.1) family.</text>
</comment>
<dbReference type="NCBIfam" id="TIGR01843">
    <property type="entry name" value="type_I_hlyD"/>
    <property type="match status" value="1"/>
</dbReference>
<dbReference type="Proteomes" id="UP001596473">
    <property type="component" value="Unassembled WGS sequence"/>
</dbReference>
<dbReference type="InterPro" id="IPR059040">
    <property type="entry name" value="HH_CyaD-like"/>
</dbReference>
<evidence type="ECO:0000313" key="12">
    <source>
        <dbReference type="EMBL" id="MFC7421461.1"/>
    </source>
</evidence>
<reference evidence="13" key="1">
    <citation type="journal article" date="2019" name="Int. J. Syst. Evol. Microbiol.">
        <title>The Global Catalogue of Microorganisms (GCM) 10K type strain sequencing project: providing services to taxonomists for standard genome sequencing and annotation.</title>
        <authorList>
            <consortium name="The Broad Institute Genomics Platform"/>
            <consortium name="The Broad Institute Genome Sequencing Center for Infectious Disease"/>
            <person name="Wu L."/>
            <person name="Ma J."/>
        </authorList>
    </citation>
    <scope>NUCLEOTIDE SEQUENCE [LARGE SCALE GENOMIC DNA]</scope>
    <source>
        <strain evidence="13">CCUG 62945</strain>
    </source>
</reference>
<gene>
    <name evidence="12" type="ORF">ACFQNF_16470</name>
</gene>
<comment type="caution">
    <text evidence="12">The sequence shown here is derived from an EMBL/GenBank/DDBJ whole genome shotgun (WGS) entry which is preliminary data.</text>
</comment>
<keyword evidence="3 9" id="KW-0813">Transport</keyword>
<evidence type="ECO:0000256" key="5">
    <source>
        <dbReference type="ARBA" id="ARBA00022519"/>
    </source>
</evidence>
<evidence type="ECO:0000259" key="11">
    <source>
        <dbReference type="Pfam" id="PF26002"/>
    </source>
</evidence>
<dbReference type="Pfam" id="PF26002">
    <property type="entry name" value="Beta-barrel_AprE"/>
    <property type="match status" value="1"/>
</dbReference>
<dbReference type="InterPro" id="IPR010129">
    <property type="entry name" value="T1SS_HlyD"/>
</dbReference>
<keyword evidence="4 9" id="KW-1003">Cell membrane</keyword>
<comment type="subcellular location">
    <subcellularLocation>
        <location evidence="1 9">Cell inner membrane</location>
        <topology evidence="1 9">Single-pass membrane protein</topology>
    </subcellularLocation>
</comment>
<evidence type="ECO:0000256" key="3">
    <source>
        <dbReference type="ARBA" id="ARBA00022448"/>
    </source>
</evidence>
<dbReference type="EMBL" id="JBHTBQ010000035">
    <property type="protein sequence ID" value="MFC7421461.1"/>
    <property type="molecule type" value="Genomic_DNA"/>
</dbReference>
<dbReference type="PRINTS" id="PR01490">
    <property type="entry name" value="RTXTOXIND"/>
</dbReference>
<dbReference type="InterPro" id="IPR058982">
    <property type="entry name" value="Beta-barrel_AprE"/>
</dbReference>
<feature type="domain" description="AprE-like beta-barrel" evidence="11">
    <location>
        <begin position="368"/>
        <end position="455"/>
    </location>
</feature>
<dbReference type="InterPro" id="IPR006144">
    <property type="entry name" value="Secretion_HlyD_CS"/>
</dbReference>
<sequence>MILFLASMFTPVFKELLTKYLTVFSGVWAIRHELDPIARNSNELAFLPAALELQENPPHPAARITLWALLAFILIALLWACLGKIDIVAVAPGRLIVSDRSKTIQPLEAGVVKSIHVQDGQTVQAGQLLIELDGTVSGAENTKQQTNLHDAELNALRAKALLAALDSGQAPVVNNVAAGKELQSLEASRLALSQWQELQARLSTLDSDTSRKQAERAGVQDQIAKFEQTLPIIKQREKDFQDLALQNFVSKHGVLEKQQARIETEQDLANQRHKKSELDAAIRGNAQQRIAIQAEFRRTQHDLLTQASEQARSFTQDVVKTGQLQKQTRLTAPVAGIVQQLAVHTVGGVVTPAQALLVIVPRDEAVEAEVVLENKDIGFVNAGQAAAIKIETFNYTKYGLIEGLVRNVSFDAVPDEKLGLIYQARIKLQKNKMNIDGKWLKLAPGMAVTVEIKTGQRRIIEYFLSPLMAHVSESVRER</sequence>
<dbReference type="PANTHER" id="PTHR30386:SF27">
    <property type="entry name" value="MEMBRANE FUSION PROTEIN (MFP) FAMILY PROTEIN"/>
    <property type="match status" value="1"/>
</dbReference>
<dbReference type="Pfam" id="PF25988">
    <property type="entry name" value="HH_CyaD"/>
    <property type="match status" value="1"/>
</dbReference>
<name>A0ABW2R0Y5_9NEIS</name>
<evidence type="ECO:0000256" key="7">
    <source>
        <dbReference type="ARBA" id="ARBA00022989"/>
    </source>
</evidence>
<evidence type="ECO:0000313" key="13">
    <source>
        <dbReference type="Proteomes" id="UP001596473"/>
    </source>
</evidence>
<keyword evidence="7" id="KW-1133">Transmembrane helix</keyword>
<evidence type="ECO:0000256" key="2">
    <source>
        <dbReference type="ARBA" id="ARBA00009477"/>
    </source>
</evidence>
<evidence type="ECO:0000256" key="4">
    <source>
        <dbReference type="ARBA" id="ARBA00022475"/>
    </source>
</evidence>
<dbReference type="PROSITE" id="PS00543">
    <property type="entry name" value="HLYD_FAMILY"/>
    <property type="match status" value="1"/>
</dbReference>
<keyword evidence="5 9" id="KW-0997">Cell inner membrane</keyword>
<evidence type="ECO:0000256" key="6">
    <source>
        <dbReference type="ARBA" id="ARBA00022692"/>
    </source>
</evidence>
<keyword evidence="8" id="KW-0472">Membrane</keyword>
<evidence type="ECO:0000259" key="10">
    <source>
        <dbReference type="Pfam" id="PF25988"/>
    </source>
</evidence>
<organism evidence="12 13">
    <name type="scientific">Iodobacter arcticus</name>
    <dbReference type="NCBI Taxonomy" id="590593"/>
    <lineage>
        <taxon>Bacteria</taxon>
        <taxon>Pseudomonadati</taxon>
        <taxon>Pseudomonadota</taxon>
        <taxon>Betaproteobacteria</taxon>
        <taxon>Neisseriales</taxon>
        <taxon>Chitinibacteraceae</taxon>
        <taxon>Iodobacter</taxon>
    </lineage>
</organism>
<dbReference type="Gene3D" id="2.40.30.170">
    <property type="match status" value="1"/>
</dbReference>
<accession>A0ABW2R0Y5</accession>
<keyword evidence="13" id="KW-1185">Reference proteome</keyword>
<protein>
    <recommendedName>
        <fullName evidence="9">Membrane fusion protein (MFP) family protein</fullName>
    </recommendedName>
</protein>
<dbReference type="SUPFAM" id="SSF111369">
    <property type="entry name" value="HlyD-like secretion proteins"/>
    <property type="match status" value="1"/>
</dbReference>
<evidence type="ECO:0000256" key="8">
    <source>
        <dbReference type="ARBA" id="ARBA00023136"/>
    </source>
</evidence>
<dbReference type="PANTHER" id="PTHR30386">
    <property type="entry name" value="MEMBRANE FUSION SUBUNIT OF EMRAB-TOLC MULTIDRUG EFFLUX PUMP"/>
    <property type="match status" value="1"/>
</dbReference>
<evidence type="ECO:0000256" key="9">
    <source>
        <dbReference type="RuleBase" id="RU365093"/>
    </source>
</evidence>